<reference evidence="1 2" key="1">
    <citation type="submission" date="2020-05" db="EMBL/GenBank/DDBJ databases">
        <title>Electrophorus electricus (electric eel) genome, fEleEle1, primary haplotype.</title>
        <authorList>
            <person name="Myers G."/>
            <person name="Meyer A."/>
            <person name="Fedrigo O."/>
            <person name="Formenti G."/>
            <person name="Rhie A."/>
            <person name="Tracey A."/>
            <person name="Sims Y."/>
            <person name="Jarvis E.D."/>
        </authorList>
    </citation>
    <scope>NUCLEOTIDE SEQUENCE [LARGE SCALE GENOMIC DNA]</scope>
</reference>
<accession>A0AAY5F1I4</accession>
<sequence length="80" mass="8469">VDVGVSIKGSFLGGATGPRWQVASAPDVPNAPDRCSGPAECVCVSCCIYNYNICTSPLYIHLYQPVTLGNIKLGDIRPQT</sequence>
<evidence type="ECO:0000313" key="2">
    <source>
        <dbReference type="Proteomes" id="UP000314983"/>
    </source>
</evidence>
<dbReference type="Proteomes" id="UP000314983">
    <property type="component" value="Chromosome 9"/>
</dbReference>
<evidence type="ECO:0000313" key="1">
    <source>
        <dbReference type="Ensembl" id="ENSEEEP00000062903.1"/>
    </source>
</evidence>
<protein>
    <submittedName>
        <fullName evidence="1">Uncharacterized protein</fullName>
    </submittedName>
</protein>
<dbReference type="Ensembl" id="ENSEEET00000061413.1">
    <property type="protein sequence ID" value="ENSEEEP00000062903.1"/>
    <property type="gene ID" value="ENSEEEG00000027058.1"/>
</dbReference>
<organism evidence="1 2">
    <name type="scientific">Electrophorus electricus</name>
    <name type="common">Electric eel</name>
    <name type="synonym">Gymnotus electricus</name>
    <dbReference type="NCBI Taxonomy" id="8005"/>
    <lineage>
        <taxon>Eukaryota</taxon>
        <taxon>Metazoa</taxon>
        <taxon>Chordata</taxon>
        <taxon>Craniata</taxon>
        <taxon>Vertebrata</taxon>
        <taxon>Euteleostomi</taxon>
        <taxon>Actinopterygii</taxon>
        <taxon>Neopterygii</taxon>
        <taxon>Teleostei</taxon>
        <taxon>Ostariophysi</taxon>
        <taxon>Gymnotiformes</taxon>
        <taxon>Gymnotoidei</taxon>
        <taxon>Gymnotidae</taxon>
        <taxon>Electrophorus</taxon>
    </lineage>
</organism>
<proteinExistence type="predicted"/>
<reference evidence="1" key="3">
    <citation type="submission" date="2025-09" db="UniProtKB">
        <authorList>
            <consortium name="Ensembl"/>
        </authorList>
    </citation>
    <scope>IDENTIFICATION</scope>
</reference>
<name>A0AAY5F1I4_ELEEL</name>
<keyword evidence="2" id="KW-1185">Reference proteome</keyword>
<dbReference type="AlphaFoldDB" id="A0AAY5F1I4"/>
<reference evidence="1" key="2">
    <citation type="submission" date="2025-08" db="UniProtKB">
        <authorList>
            <consortium name="Ensembl"/>
        </authorList>
    </citation>
    <scope>IDENTIFICATION</scope>
</reference>